<dbReference type="RefSeq" id="WP_013834743.1">
    <property type="nucleotide sequence ID" value="NC_015581.1"/>
</dbReference>
<keyword evidence="1" id="KW-0449">Lipoprotein</keyword>
<proteinExistence type="predicted"/>
<dbReference type="PROSITE" id="PS51257">
    <property type="entry name" value="PROKAR_LIPOPROTEIN"/>
    <property type="match status" value="1"/>
</dbReference>
<dbReference type="KEGG" id="tcy:Thicy_0184"/>
<dbReference type="InterPro" id="IPR024409">
    <property type="entry name" value="DUF3833"/>
</dbReference>
<dbReference type="Proteomes" id="UP000009232">
    <property type="component" value="Chromosome"/>
</dbReference>
<dbReference type="Pfam" id="PF12915">
    <property type="entry name" value="DUF3833"/>
    <property type="match status" value="1"/>
</dbReference>
<sequence>MLKIKTWLVIIASSLLLGCSNMKLEQYEGTEPAFDLFTYFEGKTYAWGQFQSRSGEVKRRFYVDITGTIQGDTITLDEQFIYDDGETEQRIWVIQRITPNTYRGTAGDVIGEARGRTVGSVFHWTYTLDLPFRNSTIAVNFDDWMYLQSEEVMLNRATVTKFGFKVGEVTLFFNKQGPSS</sequence>
<dbReference type="OrthoDB" id="5296954at2"/>
<name>F6D9K3_THICA</name>
<accession>F6D9K3</accession>
<dbReference type="eggNOG" id="ENOG5031DNS">
    <property type="taxonomic scope" value="Bacteria"/>
</dbReference>
<dbReference type="EMBL" id="CP002776">
    <property type="protein sequence ID" value="AEG30960.1"/>
    <property type="molecule type" value="Genomic_DNA"/>
</dbReference>
<gene>
    <name evidence="1" type="ordered locus">Thicy_0184</name>
</gene>
<evidence type="ECO:0000313" key="1">
    <source>
        <dbReference type="EMBL" id="AEG30960.1"/>
    </source>
</evidence>
<evidence type="ECO:0000313" key="2">
    <source>
        <dbReference type="Proteomes" id="UP000009232"/>
    </source>
</evidence>
<dbReference type="AlphaFoldDB" id="F6D9K3"/>
<dbReference type="HOGENOM" id="CLU_113723_0_0_6"/>
<reference evidence="1 2" key="1">
    <citation type="submission" date="2011-05" db="EMBL/GenBank/DDBJ databases">
        <title>Complete sequence of Thioalkalimicrobium cyclicum ALM1.</title>
        <authorList>
            <consortium name="US DOE Joint Genome Institute"/>
            <person name="Lucas S."/>
            <person name="Han J."/>
            <person name="Lapidus A."/>
            <person name="Cheng J.-F."/>
            <person name="Goodwin L."/>
            <person name="Pitluck S."/>
            <person name="Peters L."/>
            <person name="Mikhailova N."/>
            <person name="Davenport K."/>
            <person name="Han C."/>
            <person name="Tapia R."/>
            <person name="Land M."/>
            <person name="Hauser L."/>
            <person name="Kyrpides N."/>
            <person name="Ivanova N."/>
            <person name="Pagani I."/>
            <person name="Kappler U."/>
            <person name="Woyke T."/>
        </authorList>
    </citation>
    <scope>NUCLEOTIDE SEQUENCE [LARGE SCALE GENOMIC DNA]</scope>
    <source>
        <strain evidence="2">DSM 14477 / JCM 11371 / ALM1</strain>
    </source>
</reference>
<protein>
    <submittedName>
        <fullName evidence="1">Lipoprotein</fullName>
    </submittedName>
</protein>
<dbReference type="STRING" id="717773.Thicy_0184"/>
<organism evidence="1 2">
    <name type="scientific">Thiomicrospira cyclica (strain DSM 14477 / JCM 11371 / ALM1)</name>
    <name type="common">Thioalkalimicrobium cyclicum</name>
    <dbReference type="NCBI Taxonomy" id="717773"/>
    <lineage>
        <taxon>Bacteria</taxon>
        <taxon>Pseudomonadati</taxon>
        <taxon>Pseudomonadota</taxon>
        <taxon>Gammaproteobacteria</taxon>
        <taxon>Thiotrichales</taxon>
        <taxon>Piscirickettsiaceae</taxon>
        <taxon>Thiomicrospira</taxon>
    </lineage>
</organism>
<keyword evidence="2" id="KW-1185">Reference proteome</keyword>